<sequence length="217" mass="23342">MTSRTSLTISDKNFFLEKARLPQVPRCECGKISVLEGSPALCVDCFYKLQVAQTLQLRNAAIGMNHAAREMDFISGLPGFTPQMQVPDLPKAPMTLNNIKVDNSVVGSINTGEVGTIDVSITILEQAGNKEVSEALKRLTEAVVNSTLAKEDKDALIDQVAYLSEQAAAAAKNRKPGMIRAALNAINDTVTKTATTVTTVAAAWHVVGPVITEHFFK</sequence>
<protein>
    <recommendedName>
        <fullName evidence="3">Bacteriophage protein</fullName>
    </recommendedName>
</protein>
<organism evidence="1 2">
    <name type="scientific">Rhizobium miluonense</name>
    <dbReference type="NCBI Taxonomy" id="411945"/>
    <lineage>
        <taxon>Bacteria</taxon>
        <taxon>Pseudomonadati</taxon>
        <taxon>Pseudomonadota</taxon>
        <taxon>Alphaproteobacteria</taxon>
        <taxon>Hyphomicrobiales</taxon>
        <taxon>Rhizobiaceae</taxon>
        <taxon>Rhizobium/Agrobacterium group</taxon>
        <taxon>Rhizobium</taxon>
    </lineage>
</organism>
<dbReference type="Proteomes" id="UP001250791">
    <property type="component" value="Unassembled WGS sequence"/>
</dbReference>
<dbReference type="RefSeq" id="WP_310231104.1">
    <property type="nucleotide sequence ID" value="NZ_JAVDUP010000003.1"/>
</dbReference>
<evidence type="ECO:0000313" key="1">
    <source>
        <dbReference type="EMBL" id="MDR6901056.1"/>
    </source>
</evidence>
<accession>A0ABU1SQ01</accession>
<proteinExistence type="predicted"/>
<reference evidence="1 2" key="1">
    <citation type="submission" date="2023-07" db="EMBL/GenBank/DDBJ databases">
        <title>Sorghum-associated microbial communities from plants grown in Nebraska, USA.</title>
        <authorList>
            <person name="Schachtman D."/>
        </authorList>
    </citation>
    <scope>NUCLEOTIDE SEQUENCE [LARGE SCALE GENOMIC DNA]</scope>
    <source>
        <strain evidence="1 2">3199</strain>
    </source>
</reference>
<comment type="caution">
    <text evidence="1">The sequence shown here is derived from an EMBL/GenBank/DDBJ whole genome shotgun (WGS) entry which is preliminary data.</text>
</comment>
<name>A0ABU1SQ01_9HYPH</name>
<gene>
    <name evidence="1" type="ORF">J2W52_002680</name>
</gene>
<keyword evidence="2" id="KW-1185">Reference proteome</keyword>
<evidence type="ECO:0000313" key="2">
    <source>
        <dbReference type="Proteomes" id="UP001250791"/>
    </source>
</evidence>
<evidence type="ECO:0008006" key="3">
    <source>
        <dbReference type="Google" id="ProtNLM"/>
    </source>
</evidence>
<dbReference type="EMBL" id="JAVDUP010000003">
    <property type="protein sequence ID" value="MDR6901056.1"/>
    <property type="molecule type" value="Genomic_DNA"/>
</dbReference>